<evidence type="ECO:0000256" key="1">
    <source>
        <dbReference type="SAM" id="MobiDB-lite"/>
    </source>
</evidence>
<evidence type="ECO:0000313" key="3">
    <source>
        <dbReference type="Proteomes" id="UP000076632"/>
    </source>
</evidence>
<dbReference type="Proteomes" id="UP000076632">
    <property type="component" value="Unassembled WGS sequence"/>
</dbReference>
<dbReference type="AlphaFoldDB" id="A0A161TBV5"/>
<feature type="compositionally biased region" description="Polar residues" evidence="1">
    <location>
        <begin position="231"/>
        <end position="248"/>
    </location>
</feature>
<sequence>MLSHQHHTQSSNNNDVMRWSVSGLASPRKRRAANFPIPNVNSSSPVHLTILSCFVVHHNNCKMALADDPDIDGSTGLPPDPFFDNFDWKSIKYEKLPSPPEGEFGFAQYDPEFGQKVCEALSSSQYREYLRVSKYGEEVAREFRRGFTPSPVRKAYQEKIERAEREWEDTTLSDQEWDAQCSDEADTPPTHYSSLSSLRNIYHDHPSIRVKKLPSISSSERSRAASPEPDQPSSRTSASSGNESETMLKTTVLELRARLRRVMSDRQQQHHPYMGDIKRNARTTTVSSPWNQSGIADLKRTIGSKRANPVPEEDFARSVPTTISPGKRRKQ</sequence>
<dbReference type="RefSeq" id="XP_018188752.1">
    <property type="nucleotide sequence ID" value="XM_018332283.1"/>
</dbReference>
<feature type="compositionally biased region" description="Acidic residues" evidence="1">
    <location>
        <begin position="166"/>
        <end position="186"/>
    </location>
</feature>
<dbReference type="InParanoid" id="A0A161TBV5"/>
<feature type="compositionally biased region" description="Polar residues" evidence="1">
    <location>
        <begin position="282"/>
        <end position="294"/>
    </location>
</feature>
<keyword evidence="3" id="KW-1185">Reference proteome</keyword>
<feature type="region of interest" description="Disordered" evidence="1">
    <location>
        <begin position="264"/>
        <end position="331"/>
    </location>
</feature>
<dbReference type="OrthoDB" id="3910791at2759"/>
<organism evidence="2 3">
    <name type="scientific">Xylona heveae (strain CBS 132557 / TC161)</name>
    <dbReference type="NCBI Taxonomy" id="1328760"/>
    <lineage>
        <taxon>Eukaryota</taxon>
        <taxon>Fungi</taxon>
        <taxon>Dikarya</taxon>
        <taxon>Ascomycota</taxon>
        <taxon>Pezizomycotina</taxon>
        <taxon>Xylonomycetes</taxon>
        <taxon>Xylonales</taxon>
        <taxon>Xylonaceae</taxon>
        <taxon>Xylona</taxon>
    </lineage>
</organism>
<feature type="region of interest" description="Disordered" evidence="1">
    <location>
        <begin position="213"/>
        <end position="248"/>
    </location>
</feature>
<evidence type="ECO:0000313" key="2">
    <source>
        <dbReference type="EMBL" id="KZF23197.1"/>
    </source>
</evidence>
<gene>
    <name evidence="2" type="ORF">L228DRAFT_245934</name>
</gene>
<name>A0A161TBV5_XYLHT</name>
<dbReference type="EMBL" id="KV407457">
    <property type="protein sequence ID" value="KZF23197.1"/>
    <property type="molecule type" value="Genomic_DNA"/>
</dbReference>
<dbReference type="GeneID" id="28897420"/>
<feature type="region of interest" description="Disordered" evidence="1">
    <location>
        <begin position="163"/>
        <end position="195"/>
    </location>
</feature>
<proteinExistence type="predicted"/>
<reference evidence="2 3" key="1">
    <citation type="journal article" date="2016" name="Fungal Biol.">
        <title>The genome of Xylona heveae provides a window into fungal endophytism.</title>
        <authorList>
            <person name="Gazis R."/>
            <person name="Kuo A."/>
            <person name="Riley R."/>
            <person name="LaButti K."/>
            <person name="Lipzen A."/>
            <person name="Lin J."/>
            <person name="Amirebrahimi M."/>
            <person name="Hesse C.N."/>
            <person name="Spatafora J.W."/>
            <person name="Henrissat B."/>
            <person name="Hainaut M."/>
            <person name="Grigoriev I.V."/>
            <person name="Hibbett D.S."/>
        </authorList>
    </citation>
    <scope>NUCLEOTIDE SEQUENCE [LARGE SCALE GENOMIC DNA]</scope>
    <source>
        <strain evidence="2 3">TC161</strain>
    </source>
</reference>
<protein>
    <submittedName>
        <fullName evidence="2">Uncharacterized protein</fullName>
    </submittedName>
</protein>
<accession>A0A161TBV5</accession>